<gene>
    <name evidence="1" type="ORF">SSLN_LOCUS6863</name>
</gene>
<keyword evidence="2" id="KW-1185">Reference proteome</keyword>
<reference evidence="1 2" key="2">
    <citation type="submission" date="2018-11" db="EMBL/GenBank/DDBJ databases">
        <authorList>
            <consortium name="Pathogen Informatics"/>
        </authorList>
    </citation>
    <scope>NUCLEOTIDE SEQUENCE [LARGE SCALE GENOMIC DNA]</scope>
    <source>
        <strain evidence="1 2">NST_G2</strain>
    </source>
</reference>
<evidence type="ECO:0000313" key="1">
    <source>
        <dbReference type="EMBL" id="VDL93248.1"/>
    </source>
</evidence>
<accession>A0A183SRL5</accession>
<dbReference type="AlphaFoldDB" id="A0A183SRL5"/>
<evidence type="ECO:0000313" key="3">
    <source>
        <dbReference type="WBParaSite" id="SSLN_0000708201-mRNA-1"/>
    </source>
</evidence>
<dbReference type="WBParaSite" id="SSLN_0000708201-mRNA-1">
    <property type="protein sequence ID" value="SSLN_0000708201-mRNA-1"/>
    <property type="gene ID" value="SSLN_0000708201"/>
</dbReference>
<proteinExistence type="predicted"/>
<dbReference type="EMBL" id="UYSU01033883">
    <property type="protein sequence ID" value="VDL93248.1"/>
    <property type="molecule type" value="Genomic_DNA"/>
</dbReference>
<protein>
    <submittedName>
        <fullName evidence="1 3">Uncharacterized protein</fullName>
    </submittedName>
</protein>
<evidence type="ECO:0000313" key="2">
    <source>
        <dbReference type="Proteomes" id="UP000275846"/>
    </source>
</evidence>
<organism evidence="3">
    <name type="scientific">Schistocephalus solidus</name>
    <name type="common">Tapeworm</name>
    <dbReference type="NCBI Taxonomy" id="70667"/>
    <lineage>
        <taxon>Eukaryota</taxon>
        <taxon>Metazoa</taxon>
        <taxon>Spiralia</taxon>
        <taxon>Lophotrochozoa</taxon>
        <taxon>Platyhelminthes</taxon>
        <taxon>Cestoda</taxon>
        <taxon>Eucestoda</taxon>
        <taxon>Diphyllobothriidea</taxon>
        <taxon>Diphyllobothriidae</taxon>
        <taxon>Schistocephalus</taxon>
    </lineage>
</organism>
<dbReference type="Proteomes" id="UP000275846">
    <property type="component" value="Unassembled WGS sequence"/>
</dbReference>
<sequence length="240" mass="26156">MSGCMSIAQAGHSHREYGDNDQWKTFPRQILCLTRAVAAHGSPTANYAVETLKTTATTLFPTPAVPSKLLGETRFSHRGQLEERSASYIFASGRPQEERRDAGVAFAIQTDIVERLNCLPQGINGRLMSLHLPLRGDNHDLHFSNELAQRLANLPVADKDAGVVPNEEHSSPPWMSSAAHVINTRTGSMKKTKPSAISSPRRTDCIKPTFTALPTQTKQPSIKVTTALLNSDCGKCRTPG</sequence>
<name>A0A183SRL5_SCHSO</name>
<reference evidence="3" key="1">
    <citation type="submission" date="2016-06" db="UniProtKB">
        <authorList>
            <consortium name="WormBaseParasite"/>
        </authorList>
    </citation>
    <scope>IDENTIFICATION</scope>
</reference>